<dbReference type="GO" id="GO:0003962">
    <property type="term" value="F:cystathionine gamma-synthase activity"/>
    <property type="evidence" value="ECO:0007669"/>
    <property type="project" value="TreeGrafter"/>
</dbReference>
<dbReference type="SUPFAM" id="SSF53383">
    <property type="entry name" value="PLP-dependent transferases"/>
    <property type="match status" value="1"/>
</dbReference>
<keyword evidence="2 3" id="KW-0663">Pyridoxal phosphate</keyword>
<dbReference type="AlphaFoldDB" id="A0A9W9AQS6"/>
<organism evidence="4 5">
    <name type="scientific">Lentinula aciculospora</name>
    <dbReference type="NCBI Taxonomy" id="153920"/>
    <lineage>
        <taxon>Eukaryota</taxon>
        <taxon>Fungi</taxon>
        <taxon>Dikarya</taxon>
        <taxon>Basidiomycota</taxon>
        <taxon>Agaricomycotina</taxon>
        <taxon>Agaricomycetes</taxon>
        <taxon>Agaricomycetidae</taxon>
        <taxon>Agaricales</taxon>
        <taxon>Marasmiineae</taxon>
        <taxon>Omphalotaceae</taxon>
        <taxon>Lentinula</taxon>
    </lineage>
</organism>
<dbReference type="InterPro" id="IPR015421">
    <property type="entry name" value="PyrdxlP-dep_Trfase_major"/>
</dbReference>
<dbReference type="Pfam" id="PF01053">
    <property type="entry name" value="Cys_Met_Meta_PP"/>
    <property type="match status" value="1"/>
</dbReference>
<keyword evidence="5" id="KW-1185">Reference proteome</keyword>
<sequence length="568" mass="63384">MLLQRNPPLDHCIPPNTPHSVIQSLPTWQDNVYRAIGRPVQSDLLETCYPRFVIHPFLRPLIKQSLETLKASPEQTCFLFPSLTLAKAFRSYMCLQFPSSFSEQTDLHCVSTTVNAPPGFEVFAVLFHADQRSSAMMFWMFSGTGISTRLAENCIKRQNGDLELALGLPTEPGHEYSNYYNSHSALTSVSEAKTKVKLRYAGVGEGSSASNIRGVDDVKSSDVFLFPTGMNAIWNVHQMLQDVCESNGTGPNKLKTAQVNILYVDSYKLLDKTSSGYHFFTNETLDDLERLLEDSAVVGIFTDFPGNPHLRSADLPRLRRLADKHNIPIIIDETTGSHLNVSVLKYADIVVGSLTKVFSGFANVLGGALLLNPSSHFYPKFKAYLDANYEDDYFDADALVMELNSRGFEERLTQINRNSEALADWLFVRSKVGGMENTVIEEVFYPKYQSRENYEHCMRVVSTSGEDSTGTNQDQFQPGYSGVVALTFTSLEAAKTFYESIQCYKGTTLGTVVTLLSPFIAIAFHPSKMDWVREHGMSEALVRFSVGLEDISRILNSVEAALFAAERC</sequence>
<evidence type="ECO:0000256" key="3">
    <source>
        <dbReference type="RuleBase" id="RU362118"/>
    </source>
</evidence>
<keyword evidence="4" id="KW-0808">Transferase</keyword>
<evidence type="ECO:0000256" key="2">
    <source>
        <dbReference type="ARBA" id="ARBA00022898"/>
    </source>
</evidence>
<dbReference type="GO" id="GO:0030170">
    <property type="term" value="F:pyridoxal phosphate binding"/>
    <property type="evidence" value="ECO:0007669"/>
    <property type="project" value="InterPro"/>
</dbReference>
<comment type="cofactor">
    <cofactor evidence="1 3">
        <name>pyridoxal 5'-phosphate</name>
        <dbReference type="ChEBI" id="CHEBI:597326"/>
    </cofactor>
</comment>
<evidence type="ECO:0000313" key="5">
    <source>
        <dbReference type="Proteomes" id="UP001150266"/>
    </source>
</evidence>
<gene>
    <name evidence="4" type="ORF">J3R30DRAFT_1479762</name>
</gene>
<protein>
    <submittedName>
        <fullName evidence="4">PLP-dependent transferase</fullName>
    </submittedName>
</protein>
<dbReference type="Gene3D" id="3.40.640.10">
    <property type="entry name" value="Type I PLP-dependent aspartate aminotransferase-like (Major domain)"/>
    <property type="match status" value="1"/>
</dbReference>
<dbReference type="PANTHER" id="PTHR42699:SF1">
    <property type="entry name" value="CYSTATHIONINE GAMMA-SYNTHASE-RELATED"/>
    <property type="match status" value="1"/>
</dbReference>
<comment type="caution">
    <text evidence="4">The sequence shown here is derived from an EMBL/GenBank/DDBJ whole genome shotgun (WGS) entry which is preliminary data.</text>
</comment>
<dbReference type="InterPro" id="IPR000277">
    <property type="entry name" value="Cys/Met-Metab_PyrdxlP-dep_enz"/>
</dbReference>
<dbReference type="PANTHER" id="PTHR42699">
    <property type="match status" value="1"/>
</dbReference>
<comment type="similarity">
    <text evidence="3">Belongs to the trans-sulfuration enzymes family.</text>
</comment>
<dbReference type="InterPro" id="IPR015424">
    <property type="entry name" value="PyrdxlP-dep_Trfase"/>
</dbReference>
<proteinExistence type="inferred from homology"/>
<dbReference type="Gene3D" id="3.90.1150.10">
    <property type="entry name" value="Aspartate Aminotransferase, domain 1"/>
    <property type="match status" value="1"/>
</dbReference>
<accession>A0A9W9AQS6</accession>
<dbReference type="Proteomes" id="UP001150266">
    <property type="component" value="Unassembled WGS sequence"/>
</dbReference>
<dbReference type="OrthoDB" id="10047078at2759"/>
<name>A0A9W9AQS6_9AGAR</name>
<evidence type="ECO:0000313" key="4">
    <source>
        <dbReference type="EMBL" id="KAJ4486280.1"/>
    </source>
</evidence>
<reference evidence="4" key="1">
    <citation type="submission" date="2022-08" db="EMBL/GenBank/DDBJ databases">
        <title>A Global Phylogenomic Analysis of the Shiitake Genus Lentinula.</title>
        <authorList>
            <consortium name="DOE Joint Genome Institute"/>
            <person name="Sierra-Patev S."/>
            <person name="Min B."/>
            <person name="Naranjo-Ortiz M."/>
            <person name="Looney B."/>
            <person name="Konkel Z."/>
            <person name="Slot J.C."/>
            <person name="Sakamoto Y."/>
            <person name="Steenwyk J.L."/>
            <person name="Rokas A."/>
            <person name="Carro J."/>
            <person name="Camarero S."/>
            <person name="Ferreira P."/>
            <person name="Molpeceres G."/>
            <person name="Ruiz-Duenas F.J."/>
            <person name="Serrano A."/>
            <person name="Henrissat B."/>
            <person name="Drula E."/>
            <person name="Hughes K.W."/>
            <person name="Mata J.L."/>
            <person name="Ishikawa N.K."/>
            <person name="Vargas-Isla R."/>
            <person name="Ushijima S."/>
            <person name="Smith C.A."/>
            <person name="Ahrendt S."/>
            <person name="Andreopoulos W."/>
            <person name="He G."/>
            <person name="Labutti K."/>
            <person name="Lipzen A."/>
            <person name="Ng V."/>
            <person name="Riley R."/>
            <person name="Sandor L."/>
            <person name="Barry K."/>
            <person name="Martinez A.T."/>
            <person name="Xiao Y."/>
            <person name="Gibbons J.G."/>
            <person name="Terashima K."/>
            <person name="Grigoriev I.V."/>
            <person name="Hibbett D.S."/>
        </authorList>
    </citation>
    <scope>NUCLEOTIDE SEQUENCE</scope>
    <source>
        <strain evidence="4">JLM2183</strain>
    </source>
</reference>
<dbReference type="InterPro" id="IPR015422">
    <property type="entry name" value="PyrdxlP-dep_Trfase_small"/>
</dbReference>
<dbReference type="GO" id="GO:0019346">
    <property type="term" value="P:transsulfuration"/>
    <property type="evidence" value="ECO:0007669"/>
    <property type="project" value="InterPro"/>
</dbReference>
<dbReference type="EMBL" id="JAOTPV010000003">
    <property type="protein sequence ID" value="KAJ4486280.1"/>
    <property type="molecule type" value="Genomic_DNA"/>
</dbReference>
<dbReference type="InterPro" id="IPR051750">
    <property type="entry name" value="Trans-sulfuration_enzymes"/>
</dbReference>
<evidence type="ECO:0000256" key="1">
    <source>
        <dbReference type="ARBA" id="ARBA00001933"/>
    </source>
</evidence>